<dbReference type="RefSeq" id="WP_369273937.1">
    <property type="nucleotide sequence ID" value="NZ_CP163432.1"/>
</dbReference>
<reference evidence="1" key="1">
    <citation type="submission" date="2024-07" db="EMBL/GenBank/DDBJ databases">
        <authorList>
            <person name="Yu S.T."/>
        </authorList>
    </citation>
    <scope>NUCLEOTIDE SEQUENCE</scope>
    <source>
        <strain evidence="1">R11</strain>
    </source>
</reference>
<protein>
    <submittedName>
        <fullName evidence="1">Uncharacterized protein</fullName>
    </submittedName>
</protein>
<sequence length="64" mass="7111">MNQYWTAVRGPATLPAHATARYELRPPAGRFALPRRPGVRIRLRAFTAVPQTLSSADVRLRPSA</sequence>
<evidence type="ECO:0000313" key="1">
    <source>
        <dbReference type="EMBL" id="XDQ13947.1"/>
    </source>
</evidence>
<dbReference type="AlphaFoldDB" id="A0AB39N7R3"/>
<accession>A0AB39N7R3</accession>
<organism evidence="1">
    <name type="scientific">Streptomyces sp. R11</name>
    <dbReference type="NCBI Taxonomy" id="3238625"/>
    <lineage>
        <taxon>Bacteria</taxon>
        <taxon>Bacillati</taxon>
        <taxon>Actinomycetota</taxon>
        <taxon>Actinomycetes</taxon>
        <taxon>Kitasatosporales</taxon>
        <taxon>Streptomycetaceae</taxon>
        <taxon>Streptomyces</taxon>
    </lineage>
</organism>
<gene>
    <name evidence="1" type="ORF">AB5J55_32035</name>
</gene>
<proteinExistence type="predicted"/>
<name>A0AB39N7R3_9ACTN</name>
<dbReference type="EMBL" id="CP163432">
    <property type="protein sequence ID" value="XDQ13947.1"/>
    <property type="molecule type" value="Genomic_DNA"/>
</dbReference>